<dbReference type="KEGG" id="mts:MTES_1936"/>
<name>E8NCN1_MICTS</name>
<dbReference type="Pfam" id="PF12802">
    <property type="entry name" value="MarR_2"/>
    <property type="match status" value="1"/>
</dbReference>
<dbReference type="SUPFAM" id="SSF46785">
    <property type="entry name" value="Winged helix' DNA-binding domain"/>
    <property type="match status" value="1"/>
</dbReference>
<feature type="region of interest" description="Disordered" evidence="1">
    <location>
        <begin position="45"/>
        <end position="116"/>
    </location>
</feature>
<dbReference type="STRING" id="979556.MTES_1936"/>
<dbReference type="EMBL" id="AP012052">
    <property type="protein sequence ID" value="BAJ74900.1"/>
    <property type="molecule type" value="Genomic_DNA"/>
</dbReference>
<gene>
    <name evidence="3" type="ordered locus">MTES_1936</name>
</gene>
<feature type="compositionally biased region" description="Basic residues" evidence="1">
    <location>
        <begin position="90"/>
        <end position="99"/>
    </location>
</feature>
<dbReference type="InterPro" id="IPR039422">
    <property type="entry name" value="MarR/SlyA-like"/>
</dbReference>
<sequence>MTAGSEAVTRIVPASLTRSPATASSLTARLDSAVTLRDLEQLGDHRGQHAAAAVGREVPGDHEVEPGPTDRRCEHLGGQQQVGPAQSLVHHVHGRRRPHREGFANGGRSRRRRHRQHDHLGARVRVGMGEGGLDRTLVDLVEHRRRGGPVGQPGLEVEPPLAPRVGDFLDQHHDLHRPGSFVRGIRTGSGDGGFDELSHHRATQVPEPAEGTAHDREARGGFDELSHRAPLGPRTPLSDRAPVGRESATRMTGARYRETRGGPMTRRLPVDPIAEAKRQWLAHGWDDAADGMTVVTSVIRAHQLLMASIERALKPFDLSFSRFELLRLLAFTREGRMPMASAIARLQVHPTSVTNTVERLTRDGLVTREPHPTDGRAALLALTDAGRRRVDEATAALNAVFADLGLDDDDATELVRIIARFRKGAGDFADPAPVPDPL</sequence>
<dbReference type="HOGENOM" id="CLU_625309_0_0_11"/>
<dbReference type="PANTHER" id="PTHR33164:SF101">
    <property type="entry name" value="TRANSCRIPTIONAL REPRESSOR MPRA"/>
    <property type="match status" value="1"/>
</dbReference>
<evidence type="ECO:0000256" key="1">
    <source>
        <dbReference type="SAM" id="MobiDB-lite"/>
    </source>
</evidence>
<dbReference type="PROSITE" id="PS50995">
    <property type="entry name" value="HTH_MARR_2"/>
    <property type="match status" value="1"/>
</dbReference>
<dbReference type="AlphaFoldDB" id="E8NCN1"/>
<dbReference type="Proteomes" id="UP000008975">
    <property type="component" value="Chromosome"/>
</dbReference>
<dbReference type="GO" id="GO:0006950">
    <property type="term" value="P:response to stress"/>
    <property type="evidence" value="ECO:0007669"/>
    <property type="project" value="TreeGrafter"/>
</dbReference>
<reference evidence="3 4" key="1">
    <citation type="journal article" date="2011" name="J. Bacteriol.">
        <title>Genome sequence of Microbacterium testaceum StLB037, an N-acylhomoserine lactone-degrading bacterium isolated from potato leaves.</title>
        <authorList>
            <person name="Morohoshi T."/>
            <person name="Wang W.-Z."/>
            <person name="Someya N."/>
            <person name="Ikeda T."/>
        </authorList>
    </citation>
    <scope>NUCLEOTIDE SEQUENCE [LARGE SCALE GENOMIC DNA]</scope>
    <source>
        <strain evidence="3 4">StLB037</strain>
    </source>
</reference>
<organism evidence="3 4">
    <name type="scientific">Microbacterium testaceum (strain StLB037)</name>
    <dbReference type="NCBI Taxonomy" id="979556"/>
    <lineage>
        <taxon>Bacteria</taxon>
        <taxon>Bacillati</taxon>
        <taxon>Actinomycetota</taxon>
        <taxon>Actinomycetes</taxon>
        <taxon>Micrococcales</taxon>
        <taxon>Microbacteriaceae</taxon>
        <taxon>Microbacterium</taxon>
    </lineage>
</organism>
<evidence type="ECO:0000313" key="4">
    <source>
        <dbReference type="Proteomes" id="UP000008975"/>
    </source>
</evidence>
<dbReference type="Gene3D" id="1.10.10.10">
    <property type="entry name" value="Winged helix-like DNA-binding domain superfamily/Winged helix DNA-binding domain"/>
    <property type="match status" value="1"/>
</dbReference>
<dbReference type="PANTHER" id="PTHR33164">
    <property type="entry name" value="TRANSCRIPTIONAL REGULATOR, MARR FAMILY"/>
    <property type="match status" value="1"/>
</dbReference>
<protein>
    <submittedName>
        <fullName evidence="3">Transcriptional regulator</fullName>
    </submittedName>
</protein>
<proteinExistence type="predicted"/>
<feature type="region of interest" description="Disordered" evidence="1">
    <location>
        <begin position="223"/>
        <end position="250"/>
    </location>
</feature>
<reference key="2">
    <citation type="submission" date="2011-02" db="EMBL/GenBank/DDBJ databases">
        <title>Genome sequence of Microbacterium testaceum StLB037.</title>
        <authorList>
            <person name="Morohoshi T."/>
            <person name="Wang W.Z."/>
            <person name="Someya N."/>
            <person name="Ikeda T."/>
        </authorList>
    </citation>
    <scope>NUCLEOTIDE SEQUENCE</scope>
    <source>
        <strain>StLB037</strain>
    </source>
</reference>
<dbReference type="InterPro" id="IPR000835">
    <property type="entry name" value="HTH_MarR-typ"/>
</dbReference>
<dbReference type="InterPro" id="IPR036390">
    <property type="entry name" value="WH_DNA-bd_sf"/>
</dbReference>
<dbReference type="SMART" id="SM00347">
    <property type="entry name" value="HTH_MARR"/>
    <property type="match status" value="1"/>
</dbReference>
<evidence type="ECO:0000313" key="3">
    <source>
        <dbReference type="EMBL" id="BAJ74900.1"/>
    </source>
</evidence>
<dbReference type="InterPro" id="IPR036388">
    <property type="entry name" value="WH-like_DNA-bd_sf"/>
</dbReference>
<accession>E8NCN1</accession>
<feature type="compositionally biased region" description="Basic and acidic residues" evidence="1">
    <location>
        <begin position="58"/>
        <end position="75"/>
    </location>
</feature>
<feature type="domain" description="HTH marR-type" evidence="2">
    <location>
        <begin position="288"/>
        <end position="423"/>
    </location>
</feature>
<evidence type="ECO:0000259" key="2">
    <source>
        <dbReference type="PROSITE" id="PS50995"/>
    </source>
</evidence>
<dbReference type="eggNOG" id="COG1846">
    <property type="taxonomic scope" value="Bacteria"/>
</dbReference>
<dbReference type="GO" id="GO:0003700">
    <property type="term" value="F:DNA-binding transcription factor activity"/>
    <property type="evidence" value="ECO:0007669"/>
    <property type="project" value="InterPro"/>
</dbReference>